<reference evidence="6 7" key="1">
    <citation type="journal article" date="2019" name="Nat. Commun.">
        <title>The antimicrobial potential of Streptomyces from insect microbiomes.</title>
        <authorList>
            <person name="Chevrette M.G."/>
            <person name="Carlson C.M."/>
            <person name="Ortega H.E."/>
            <person name="Thomas C."/>
            <person name="Ananiev G.E."/>
            <person name="Barns K.J."/>
            <person name="Book A.J."/>
            <person name="Cagnazzo J."/>
            <person name="Carlos C."/>
            <person name="Flanigan W."/>
            <person name="Grubbs K.J."/>
            <person name="Horn H.A."/>
            <person name="Hoffmann F.M."/>
            <person name="Klassen J.L."/>
            <person name="Knack J.J."/>
            <person name="Lewin G.R."/>
            <person name="McDonald B.R."/>
            <person name="Muller L."/>
            <person name="Melo W.G.P."/>
            <person name="Pinto-Tomas A.A."/>
            <person name="Schmitz A."/>
            <person name="Wendt-Pienkowski E."/>
            <person name="Wildman S."/>
            <person name="Zhao M."/>
            <person name="Zhang F."/>
            <person name="Bugni T.S."/>
            <person name="Andes D.R."/>
            <person name="Pupo M.T."/>
            <person name="Currie C.R."/>
        </authorList>
    </citation>
    <scope>NUCLEOTIDE SEQUENCE [LARGE SCALE GENOMIC DNA]</scope>
    <source>
        <strain evidence="6 7">SID5840</strain>
    </source>
</reference>
<evidence type="ECO:0000256" key="2">
    <source>
        <dbReference type="ARBA" id="ARBA00023015"/>
    </source>
</evidence>
<dbReference type="GO" id="GO:0003677">
    <property type="term" value="F:DNA binding"/>
    <property type="evidence" value="ECO:0007669"/>
    <property type="project" value="UniProtKB-KW"/>
</dbReference>
<dbReference type="GO" id="GO:0032993">
    <property type="term" value="C:protein-DNA complex"/>
    <property type="evidence" value="ECO:0007669"/>
    <property type="project" value="TreeGrafter"/>
</dbReference>
<evidence type="ECO:0000259" key="5">
    <source>
        <dbReference type="PROSITE" id="PS50931"/>
    </source>
</evidence>
<evidence type="ECO:0000313" key="6">
    <source>
        <dbReference type="EMBL" id="MYR35019.1"/>
    </source>
</evidence>
<dbReference type="RefSeq" id="WP_161111839.1">
    <property type="nucleotide sequence ID" value="NZ_WWHY01000001.1"/>
</dbReference>
<dbReference type="SUPFAM" id="SSF53850">
    <property type="entry name" value="Periplasmic binding protein-like II"/>
    <property type="match status" value="1"/>
</dbReference>
<keyword evidence="2" id="KW-0805">Transcription regulation</keyword>
<protein>
    <submittedName>
        <fullName evidence="6">LysR family transcriptional regulator</fullName>
    </submittedName>
</protein>
<dbReference type="Proteomes" id="UP000467124">
    <property type="component" value="Unassembled WGS sequence"/>
</dbReference>
<dbReference type="PRINTS" id="PR00039">
    <property type="entry name" value="HTHLYSR"/>
</dbReference>
<dbReference type="FunFam" id="1.10.10.10:FF:000001">
    <property type="entry name" value="LysR family transcriptional regulator"/>
    <property type="match status" value="1"/>
</dbReference>
<evidence type="ECO:0000256" key="3">
    <source>
        <dbReference type="ARBA" id="ARBA00023125"/>
    </source>
</evidence>
<gene>
    <name evidence="6" type="ORF">GTW20_22840</name>
</gene>
<dbReference type="InterPro" id="IPR036388">
    <property type="entry name" value="WH-like_DNA-bd_sf"/>
</dbReference>
<name>A0A7K2IYI7_9ACTN</name>
<dbReference type="InterPro" id="IPR000847">
    <property type="entry name" value="LysR_HTH_N"/>
</dbReference>
<dbReference type="Gene3D" id="1.10.10.10">
    <property type="entry name" value="Winged helix-like DNA-binding domain superfamily/Winged helix DNA-binding domain"/>
    <property type="match status" value="1"/>
</dbReference>
<evidence type="ECO:0000256" key="4">
    <source>
        <dbReference type="ARBA" id="ARBA00023163"/>
    </source>
</evidence>
<keyword evidence="3" id="KW-0238">DNA-binding</keyword>
<dbReference type="PANTHER" id="PTHR30346">
    <property type="entry name" value="TRANSCRIPTIONAL DUAL REGULATOR HCAR-RELATED"/>
    <property type="match status" value="1"/>
</dbReference>
<proteinExistence type="inferred from homology"/>
<comment type="similarity">
    <text evidence="1">Belongs to the LysR transcriptional regulatory family.</text>
</comment>
<organism evidence="6 7">
    <name type="scientific">Nocardiopsis alba</name>
    <dbReference type="NCBI Taxonomy" id="53437"/>
    <lineage>
        <taxon>Bacteria</taxon>
        <taxon>Bacillati</taxon>
        <taxon>Actinomycetota</taxon>
        <taxon>Actinomycetes</taxon>
        <taxon>Streptosporangiales</taxon>
        <taxon>Nocardiopsidaceae</taxon>
        <taxon>Nocardiopsis</taxon>
    </lineage>
</organism>
<dbReference type="InterPro" id="IPR036390">
    <property type="entry name" value="WH_DNA-bd_sf"/>
</dbReference>
<comment type="caution">
    <text evidence="6">The sequence shown here is derived from an EMBL/GenBank/DDBJ whole genome shotgun (WGS) entry which is preliminary data.</text>
</comment>
<evidence type="ECO:0000256" key="1">
    <source>
        <dbReference type="ARBA" id="ARBA00009437"/>
    </source>
</evidence>
<feature type="domain" description="HTH lysR-type" evidence="5">
    <location>
        <begin position="3"/>
        <end position="60"/>
    </location>
</feature>
<dbReference type="Gene3D" id="3.40.190.10">
    <property type="entry name" value="Periplasmic binding protein-like II"/>
    <property type="match status" value="2"/>
</dbReference>
<dbReference type="Pfam" id="PF00126">
    <property type="entry name" value="HTH_1"/>
    <property type="match status" value="1"/>
</dbReference>
<dbReference type="PROSITE" id="PS50931">
    <property type="entry name" value="HTH_LYSR"/>
    <property type="match status" value="1"/>
</dbReference>
<dbReference type="GO" id="GO:0003700">
    <property type="term" value="F:DNA-binding transcription factor activity"/>
    <property type="evidence" value="ECO:0007669"/>
    <property type="project" value="InterPro"/>
</dbReference>
<keyword evidence="4" id="KW-0804">Transcription</keyword>
<dbReference type="EMBL" id="WWHY01000001">
    <property type="protein sequence ID" value="MYR35019.1"/>
    <property type="molecule type" value="Genomic_DNA"/>
</dbReference>
<dbReference type="InterPro" id="IPR005119">
    <property type="entry name" value="LysR_subst-bd"/>
</dbReference>
<sequence>MSVELRHLRALEALDRAETFTGAAIELGTTQPTLSRTIARLERMTGVRLVERTTRRVELTEAGRRLVRQTRPLLDGIDRAVETARSGDPSALRLGWAWAGLGPHTVPLIRRWRERSNTPVHIRRPADPEVALAAGELDAVIVRRVLPDQVDDPALTSAHLFTETLVAAVAATSPLATVGELGLEELAAHRVALCATAPTATVRLWEGIAPPPATVTVANTDEWLARIAIGEAVGVTAEATGYGHTSPDVVYRPVSDSPRVEVSLIWPSARPHPEIEDFADLARGYLREVIEQSRPPSVFALD</sequence>
<dbReference type="AlphaFoldDB" id="A0A7K2IYI7"/>
<dbReference type="PANTHER" id="PTHR30346:SF0">
    <property type="entry name" value="HCA OPERON TRANSCRIPTIONAL ACTIVATOR HCAR"/>
    <property type="match status" value="1"/>
</dbReference>
<evidence type="ECO:0000313" key="7">
    <source>
        <dbReference type="Proteomes" id="UP000467124"/>
    </source>
</evidence>
<dbReference type="SUPFAM" id="SSF46785">
    <property type="entry name" value="Winged helix' DNA-binding domain"/>
    <property type="match status" value="1"/>
</dbReference>
<accession>A0A7K2IYI7</accession>
<dbReference type="Pfam" id="PF03466">
    <property type="entry name" value="LysR_substrate"/>
    <property type="match status" value="1"/>
</dbReference>